<feature type="transmembrane region" description="Helical" evidence="7">
    <location>
        <begin position="192"/>
        <end position="210"/>
    </location>
</feature>
<evidence type="ECO:0000256" key="4">
    <source>
        <dbReference type="ARBA" id="ARBA00022801"/>
    </source>
</evidence>
<keyword evidence="3 7" id="KW-0812">Transmembrane</keyword>
<feature type="transmembrane region" description="Helical" evidence="7">
    <location>
        <begin position="67"/>
        <end position="83"/>
    </location>
</feature>
<evidence type="ECO:0000256" key="7">
    <source>
        <dbReference type="SAM" id="Phobius"/>
    </source>
</evidence>
<comment type="caution">
    <text evidence="9">The sequence shown here is derived from an EMBL/GenBank/DDBJ whole genome shotgun (WGS) entry which is preliminary data.</text>
</comment>
<evidence type="ECO:0000313" key="10">
    <source>
        <dbReference type="Proteomes" id="UP000293519"/>
    </source>
</evidence>
<feature type="transmembrane region" description="Helical" evidence="7">
    <location>
        <begin position="128"/>
        <end position="151"/>
    </location>
</feature>
<dbReference type="PANTHER" id="PTHR43156:SF2">
    <property type="entry name" value="STAGE II SPORULATION PROTEIN E"/>
    <property type="match status" value="1"/>
</dbReference>
<evidence type="ECO:0000256" key="1">
    <source>
        <dbReference type="ARBA" id="ARBA00004651"/>
    </source>
</evidence>
<name>A0A4Q7LXE8_9MICO</name>
<evidence type="ECO:0000313" key="9">
    <source>
        <dbReference type="EMBL" id="RZS59361.1"/>
    </source>
</evidence>
<dbReference type="SUPFAM" id="SSF81606">
    <property type="entry name" value="PP2C-like"/>
    <property type="match status" value="1"/>
</dbReference>
<proteinExistence type="predicted"/>
<evidence type="ECO:0000256" key="3">
    <source>
        <dbReference type="ARBA" id="ARBA00022692"/>
    </source>
</evidence>
<protein>
    <submittedName>
        <fullName evidence="9">MASE1 protein</fullName>
    </submittedName>
</protein>
<feature type="transmembrane region" description="Helical" evidence="7">
    <location>
        <begin position="163"/>
        <end position="180"/>
    </location>
</feature>
<feature type="transmembrane region" description="Helical" evidence="7">
    <location>
        <begin position="43"/>
        <end position="60"/>
    </location>
</feature>
<dbReference type="InterPro" id="IPR036457">
    <property type="entry name" value="PPM-type-like_dom_sf"/>
</dbReference>
<sequence length="649" mass="67222">MSIMGRMLAERPRIGWLLIAVGALAVFLASVPAIIFRPAGIEWAIWWPAAGIAVGIALRAPRRVAPWLIVVLTAVFVLSQLVAGRPAALGVALGFAAGLEVAVVYAILRGTRDRPRRLVRVGDLLSLLIATMVGAAVFALIAATAVATLVAPDAVLDYLQSSVVAHVVGLIIVTPLFFDLGRAGVHGRWGELVAQSLSLLGTLELIAWAGDNGVPLAFLLLGPLVWGAARFGGRLVILQFLIVMVIASELGGGGVVAVDGLTPETNALIVQLFVLSSGIVLLAVLAVSGAQQRLLRLSTSAIDASLTGFAELRDRDGHWSLEAQNDAARIALGEGERGLTDAFDAPSALVIEALAARTPEEAESLGGSERVATASGRILQATIAPLLDPDRGARDDIHRRFSLQFIDVTDSIALAQAEEADRRRAADMQRALLPDRVPAGLTGWQLAGACRPSREVGGDFYSWSLDGATLAITLGDVMGKGLGAGVMAASLQTAARLTNTGCAPSVVLARSAAAVRDQLERASTFATIVQVHVDIETGRVQYADAGHGLTIIVRPDGSFTRLASVNLPLGVDDDEALVDAESTIAAGDVLLSLSDGALDAFPESADPLADVAALVAGVASADAAVEATINLSTLPGIADDITVVALLRG</sequence>
<reference evidence="9 10" key="1">
    <citation type="journal article" date="2015" name="Stand. Genomic Sci.">
        <title>Genomic Encyclopedia of Bacterial and Archaeal Type Strains, Phase III: the genomes of soil and plant-associated and newly described type strains.</title>
        <authorList>
            <person name="Whitman W.B."/>
            <person name="Woyke T."/>
            <person name="Klenk H.P."/>
            <person name="Zhou Y."/>
            <person name="Lilburn T.G."/>
            <person name="Beck B.J."/>
            <person name="De Vos P."/>
            <person name="Vandamme P."/>
            <person name="Eisen J.A."/>
            <person name="Garrity G."/>
            <person name="Hugenholtz P."/>
            <person name="Kyrpides N.C."/>
        </authorList>
    </citation>
    <scope>NUCLEOTIDE SEQUENCE [LARGE SCALE GENOMIC DNA]</scope>
    <source>
        <strain evidence="9 10">CV2</strain>
    </source>
</reference>
<dbReference type="Pfam" id="PF05231">
    <property type="entry name" value="MASE1"/>
    <property type="match status" value="1"/>
</dbReference>
<dbReference type="InterPro" id="IPR007895">
    <property type="entry name" value="MASE1"/>
</dbReference>
<keyword evidence="4" id="KW-0378">Hydrolase</keyword>
<comment type="subcellular location">
    <subcellularLocation>
        <location evidence="1">Cell membrane</location>
        <topology evidence="1">Multi-pass membrane protein</topology>
    </subcellularLocation>
</comment>
<dbReference type="GO" id="GO:0016791">
    <property type="term" value="F:phosphatase activity"/>
    <property type="evidence" value="ECO:0007669"/>
    <property type="project" value="TreeGrafter"/>
</dbReference>
<keyword evidence="10" id="KW-1185">Reference proteome</keyword>
<feature type="transmembrane region" description="Helical" evidence="7">
    <location>
        <begin position="240"/>
        <end position="262"/>
    </location>
</feature>
<dbReference type="Proteomes" id="UP000293519">
    <property type="component" value="Unassembled WGS sequence"/>
</dbReference>
<evidence type="ECO:0000256" key="2">
    <source>
        <dbReference type="ARBA" id="ARBA00022475"/>
    </source>
</evidence>
<dbReference type="PANTHER" id="PTHR43156">
    <property type="entry name" value="STAGE II SPORULATION PROTEIN E-RELATED"/>
    <property type="match status" value="1"/>
</dbReference>
<gene>
    <name evidence="9" type="ORF">EV141_0584</name>
</gene>
<dbReference type="AlphaFoldDB" id="A0A4Q7LXE8"/>
<keyword evidence="6 7" id="KW-0472">Membrane</keyword>
<organism evidence="9 10">
    <name type="scientific">Microcella putealis</name>
    <dbReference type="NCBI Taxonomy" id="337005"/>
    <lineage>
        <taxon>Bacteria</taxon>
        <taxon>Bacillati</taxon>
        <taxon>Actinomycetota</taxon>
        <taxon>Actinomycetes</taxon>
        <taxon>Micrococcales</taxon>
        <taxon>Microbacteriaceae</taxon>
        <taxon>Microcella</taxon>
    </lineage>
</organism>
<evidence type="ECO:0000256" key="5">
    <source>
        <dbReference type="ARBA" id="ARBA00022989"/>
    </source>
</evidence>
<dbReference type="OrthoDB" id="9151676at2"/>
<dbReference type="SMART" id="SM00331">
    <property type="entry name" value="PP2C_SIG"/>
    <property type="match status" value="1"/>
</dbReference>
<dbReference type="EMBL" id="SGWW01000001">
    <property type="protein sequence ID" value="RZS59361.1"/>
    <property type="molecule type" value="Genomic_DNA"/>
</dbReference>
<feature type="transmembrane region" description="Helical" evidence="7">
    <location>
        <begin position="268"/>
        <end position="287"/>
    </location>
</feature>
<keyword evidence="2" id="KW-1003">Cell membrane</keyword>
<dbReference type="Gene3D" id="3.60.40.10">
    <property type="entry name" value="PPM-type phosphatase domain"/>
    <property type="match status" value="1"/>
</dbReference>
<dbReference type="GO" id="GO:0005886">
    <property type="term" value="C:plasma membrane"/>
    <property type="evidence" value="ECO:0007669"/>
    <property type="project" value="UniProtKB-SubCell"/>
</dbReference>
<evidence type="ECO:0000259" key="8">
    <source>
        <dbReference type="SMART" id="SM00331"/>
    </source>
</evidence>
<dbReference type="InterPro" id="IPR001932">
    <property type="entry name" value="PPM-type_phosphatase-like_dom"/>
</dbReference>
<keyword evidence="5 7" id="KW-1133">Transmembrane helix</keyword>
<dbReference type="Pfam" id="PF07228">
    <property type="entry name" value="SpoIIE"/>
    <property type="match status" value="1"/>
</dbReference>
<evidence type="ECO:0000256" key="6">
    <source>
        <dbReference type="ARBA" id="ARBA00023136"/>
    </source>
</evidence>
<feature type="transmembrane region" description="Helical" evidence="7">
    <location>
        <begin position="89"/>
        <end position="108"/>
    </location>
</feature>
<accession>A0A4Q7LXE8</accession>
<feature type="domain" description="PPM-type phosphatase" evidence="8">
    <location>
        <begin position="441"/>
        <end position="648"/>
    </location>
</feature>
<dbReference type="InterPro" id="IPR052016">
    <property type="entry name" value="Bact_Sigma-Reg"/>
</dbReference>